<gene>
    <name evidence="4" type="ORF">RhiirC2_694238</name>
</gene>
<keyword evidence="2" id="KW-0479">Metal-binding</keyword>
<dbReference type="SUPFAM" id="SSF56112">
    <property type="entry name" value="Protein kinase-like (PK-like)"/>
    <property type="match status" value="1"/>
</dbReference>
<feature type="active site" description="Proton acceptor" evidence="1">
    <location>
        <position position="33"/>
    </location>
</feature>
<dbReference type="AlphaFoldDB" id="A0A2N1NKN0"/>
<dbReference type="Gene3D" id="1.10.510.10">
    <property type="entry name" value="Transferase(Phosphotransferase) domain 1"/>
    <property type="match status" value="1"/>
</dbReference>
<evidence type="ECO:0000313" key="5">
    <source>
        <dbReference type="Proteomes" id="UP000233469"/>
    </source>
</evidence>
<accession>A0A2N1NKN0</accession>
<dbReference type="InterPro" id="IPR050167">
    <property type="entry name" value="Ser_Thr_protein_kinase"/>
</dbReference>
<dbReference type="PROSITE" id="PS50011">
    <property type="entry name" value="PROTEIN_KINASE_DOM"/>
    <property type="match status" value="1"/>
</dbReference>
<feature type="binding site" evidence="2">
    <location>
        <position position="51"/>
    </location>
    <ligand>
        <name>Mg(2+)</name>
        <dbReference type="ChEBI" id="CHEBI:18420"/>
    </ligand>
</feature>
<dbReference type="VEuPathDB" id="FungiDB:RhiirA1_540896"/>
<feature type="domain" description="Protein kinase" evidence="3">
    <location>
        <begin position="1"/>
        <end position="181"/>
    </location>
</feature>
<dbReference type="EMBL" id="LLXL01000305">
    <property type="protein sequence ID" value="PKK74410.1"/>
    <property type="molecule type" value="Genomic_DNA"/>
</dbReference>
<organism evidence="4 5">
    <name type="scientific">Rhizophagus irregularis</name>
    <dbReference type="NCBI Taxonomy" id="588596"/>
    <lineage>
        <taxon>Eukaryota</taxon>
        <taxon>Fungi</taxon>
        <taxon>Fungi incertae sedis</taxon>
        <taxon>Mucoromycota</taxon>
        <taxon>Glomeromycotina</taxon>
        <taxon>Glomeromycetes</taxon>
        <taxon>Glomerales</taxon>
        <taxon>Glomeraceae</taxon>
        <taxon>Rhizophagus</taxon>
    </lineage>
</organism>
<dbReference type="VEuPathDB" id="FungiDB:RhiirFUN_003859"/>
<evidence type="ECO:0000259" key="3">
    <source>
        <dbReference type="PROSITE" id="PS50011"/>
    </source>
</evidence>
<dbReference type="Proteomes" id="UP000233469">
    <property type="component" value="Unassembled WGS sequence"/>
</dbReference>
<evidence type="ECO:0000256" key="2">
    <source>
        <dbReference type="PIRSR" id="PIRSR000615-3"/>
    </source>
</evidence>
<comment type="caution">
    <text evidence="4">The sequence shown here is derived from an EMBL/GenBank/DDBJ whole genome shotgun (WGS) entry which is preliminary data.</text>
</comment>
<keyword evidence="4" id="KW-0808">Transferase</keyword>
<dbReference type="PANTHER" id="PTHR23257">
    <property type="entry name" value="SERINE-THREONINE PROTEIN KINASE"/>
    <property type="match status" value="1"/>
</dbReference>
<keyword evidence="4" id="KW-0418">Kinase</keyword>
<sequence length="268" mass="30844">MIKKYNSHDKYSNLCIIASSLSALHKCNLVHGDFHSGNLLLQIHRYVFISDLGLSRPVDKLIESNEIYGVLPYIAPEVLRGQTYTKAADIYSFGIIMWEMFFGVAAFNNIPHDFGLSLDICQGLRPEIVISNESLDDDEQDTEAEYIELMKRCWDSDPDKRPTVDEICKCFDSWNNKHPYNDERIPIPENKPITQNNHPSTCYTSRKIDYSAKLNEILNQGELSSIIMTDDNRTMLTEDLECCKISSSKIDSVQEFNDEETEFDEYQI</sequence>
<name>A0A2N1NKN0_9GLOM</name>
<protein>
    <submittedName>
        <fullName evidence="4">Kinase-like protein</fullName>
    </submittedName>
</protein>
<proteinExistence type="predicted"/>
<dbReference type="Pfam" id="PF00069">
    <property type="entry name" value="Pkinase"/>
    <property type="match status" value="1"/>
</dbReference>
<dbReference type="GO" id="GO:0005524">
    <property type="term" value="F:ATP binding"/>
    <property type="evidence" value="ECO:0007669"/>
    <property type="project" value="InterPro"/>
</dbReference>
<feature type="binding site" evidence="2">
    <location>
        <position position="38"/>
    </location>
    <ligand>
        <name>Mg(2+)</name>
        <dbReference type="ChEBI" id="CHEBI:18420"/>
    </ligand>
</feature>
<evidence type="ECO:0000313" key="4">
    <source>
        <dbReference type="EMBL" id="PKK74410.1"/>
    </source>
</evidence>
<dbReference type="PIRSF" id="PIRSF000615">
    <property type="entry name" value="TyrPK_CSF1-R"/>
    <property type="match status" value="1"/>
</dbReference>
<dbReference type="VEuPathDB" id="FungiDB:FUN_021867"/>
<reference evidence="4 5" key="2">
    <citation type="submission" date="2017-10" db="EMBL/GenBank/DDBJ databases">
        <title>Extensive intraspecific genome diversity in a model arbuscular mycorrhizal fungus.</title>
        <authorList>
            <person name="Chen E.C.H."/>
            <person name="Morin E."/>
            <person name="Baudet D."/>
            <person name="Noel J."/>
            <person name="Ndikumana S."/>
            <person name="Charron P."/>
            <person name="St-Onge C."/>
            <person name="Giorgi J."/>
            <person name="Grigoriev I.V."/>
            <person name="Roux C."/>
            <person name="Martin F.M."/>
            <person name="Corradi N."/>
        </authorList>
    </citation>
    <scope>NUCLEOTIDE SEQUENCE [LARGE SCALE GENOMIC DNA]</scope>
    <source>
        <strain evidence="4 5">C2</strain>
    </source>
</reference>
<dbReference type="GO" id="GO:0004672">
    <property type="term" value="F:protein kinase activity"/>
    <property type="evidence" value="ECO:0007669"/>
    <property type="project" value="InterPro"/>
</dbReference>
<reference evidence="4 5" key="1">
    <citation type="submission" date="2016-04" db="EMBL/GenBank/DDBJ databases">
        <title>Genome analyses suggest a sexual origin of heterokaryosis in a supposedly ancient asexual fungus.</title>
        <authorList>
            <person name="Ropars J."/>
            <person name="Sedzielewska K."/>
            <person name="Noel J."/>
            <person name="Charron P."/>
            <person name="Farinelli L."/>
            <person name="Marton T."/>
            <person name="Kruger M."/>
            <person name="Pelin A."/>
            <person name="Brachmann A."/>
            <person name="Corradi N."/>
        </authorList>
    </citation>
    <scope>NUCLEOTIDE SEQUENCE [LARGE SCALE GENOMIC DNA]</scope>
    <source>
        <strain evidence="4 5">C2</strain>
    </source>
</reference>
<dbReference type="InterPro" id="IPR011009">
    <property type="entry name" value="Kinase-like_dom_sf"/>
</dbReference>
<keyword evidence="2" id="KW-0460">Magnesium</keyword>
<dbReference type="GO" id="GO:0046872">
    <property type="term" value="F:metal ion binding"/>
    <property type="evidence" value="ECO:0007669"/>
    <property type="project" value="UniProtKB-KW"/>
</dbReference>
<evidence type="ECO:0000256" key="1">
    <source>
        <dbReference type="PIRSR" id="PIRSR000615-1"/>
    </source>
</evidence>
<dbReference type="InterPro" id="IPR000719">
    <property type="entry name" value="Prot_kinase_dom"/>
</dbReference>